<dbReference type="Pfam" id="PF25137">
    <property type="entry name" value="ADH_Fe_C"/>
    <property type="match status" value="1"/>
</dbReference>
<proteinExistence type="inferred from homology"/>
<dbReference type="Gene3D" id="3.40.50.1970">
    <property type="match status" value="1"/>
</dbReference>
<reference evidence="10" key="1">
    <citation type="submission" date="2020-09" db="EMBL/GenBank/DDBJ databases">
        <title>Genome seq and assembly of Devosia sp.</title>
        <authorList>
            <person name="Chhetri G."/>
        </authorList>
    </citation>
    <scope>NUCLEOTIDE SEQUENCE</scope>
    <source>
        <strain evidence="10">PTR5</strain>
    </source>
</reference>
<comment type="catalytic activity">
    <reaction evidence="4">
        <text>a secondary alcohol + NAD(+) = a ketone + NADH + H(+)</text>
        <dbReference type="Rhea" id="RHEA:10740"/>
        <dbReference type="ChEBI" id="CHEBI:15378"/>
        <dbReference type="ChEBI" id="CHEBI:17087"/>
        <dbReference type="ChEBI" id="CHEBI:35681"/>
        <dbReference type="ChEBI" id="CHEBI:57540"/>
        <dbReference type="ChEBI" id="CHEBI:57945"/>
        <dbReference type="EC" id="1.1.1.1"/>
    </reaction>
</comment>
<dbReference type="PANTHER" id="PTHR11496:SF102">
    <property type="entry name" value="ALCOHOL DEHYDROGENASE 4"/>
    <property type="match status" value="1"/>
</dbReference>
<accession>A0A927FX97</accession>
<evidence type="ECO:0000313" key="10">
    <source>
        <dbReference type="EMBL" id="MBD8066593.1"/>
    </source>
</evidence>
<gene>
    <name evidence="10" type="ORF">IC608_14050</name>
</gene>
<keyword evidence="3" id="KW-0560">Oxidoreductase</keyword>
<keyword evidence="11" id="KW-1185">Reference proteome</keyword>
<dbReference type="EMBL" id="JACYFU010000003">
    <property type="protein sequence ID" value="MBD8066593.1"/>
    <property type="molecule type" value="Genomic_DNA"/>
</dbReference>
<dbReference type="Proteomes" id="UP000654108">
    <property type="component" value="Unassembled WGS sequence"/>
</dbReference>
<evidence type="ECO:0000313" key="11">
    <source>
        <dbReference type="Proteomes" id="UP000654108"/>
    </source>
</evidence>
<comment type="cofactor">
    <cofactor evidence="1">
        <name>Fe cation</name>
        <dbReference type="ChEBI" id="CHEBI:24875"/>
    </cofactor>
</comment>
<evidence type="ECO:0000256" key="1">
    <source>
        <dbReference type="ARBA" id="ARBA00001962"/>
    </source>
</evidence>
<comment type="catalytic activity">
    <reaction evidence="5">
        <text>a primary alcohol + NAD(+) = an aldehyde + NADH + H(+)</text>
        <dbReference type="Rhea" id="RHEA:10736"/>
        <dbReference type="ChEBI" id="CHEBI:15378"/>
        <dbReference type="ChEBI" id="CHEBI:15734"/>
        <dbReference type="ChEBI" id="CHEBI:17478"/>
        <dbReference type="ChEBI" id="CHEBI:57540"/>
        <dbReference type="ChEBI" id="CHEBI:57945"/>
        <dbReference type="EC" id="1.1.1.1"/>
    </reaction>
</comment>
<organism evidence="10 11">
    <name type="scientific">Devosia oryzisoli</name>
    <dbReference type="NCBI Taxonomy" id="2774138"/>
    <lineage>
        <taxon>Bacteria</taxon>
        <taxon>Pseudomonadati</taxon>
        <taxon>Pseudomonadota</taxon>
        <taxon>Alphaproteobacteria</taxon>
        <taxon>Hyphomicrobiales</taxon>
        <taxon>Devosiaceae</taxon>
        <taxon>Devosia</taxon>
    </lineage>
</organism>
<dbReference type="AlphaFoldDB" id="A0A927FX97"/>
<protein>
    <recommendedName>
        <fullName evidence="6">Alcohol dehydrogenase 2</fullName>
    </recommendedName>
    <alternativeName>
        <fullName evidence="7">Alcohol dehydrogenase II</fullName>
    </alternativeName>
</protein>
<evidence type="ECO:0000256" key="5">
    <source>
        <dbReference type="ARBA" id="ARBA00049243"/>
    </source>
</evidence>
<dbReference type="SUPFAM" id="SSF56796">
    <property type="entry name" value="Dehydroquinate synthase-like"/>
    <property type="match status" value="1"/>
</dbReference>
<comment type="similarity">
    <text evidence="2">Belongs to the iron-containing alcohol dehydrogenase family.</text>
</comment>
<dbReference type="InterPro" id="IPR039697">
    <property type="entry name" value="Alcohol_dehydrogenase_Fe"/>
</dbReference>
<dbReference type="GO" id="GO:0004022">
    <property type="term" value="F:alcohol dehydrogenase (NAD+) activity"/>
    <property type="evidence" value="ECO:0007669"/>
    <property type="project" value="UniProtKB-EC"/>
</dbReference>
<dbReference type="FunFam" id="1.20.1090.10:FF:000001">
    <property type="entry name" value="Aldehyde-alcohol dehydrogenase"/>
    <property type="match status" value="1"/>
</dbReference>
<sequence length="372" mass="38451">MLFSPGGAHQLATFTRGGLGPRVLLVTDATIRRLGLCQPVLDALAGSDVTIFDAVEADPKVTTVEAAVRAARENKVTGVVGLGGGSSLDVAKAAALLAGSGQTLDEVWGVNNAKGPRLPLALIPTTAGTGSEATPVAIFTLPNDEKRGVSTSLNIPDWAILDPDLTAGLPPHITAMTGLDAAVHAIEAFVSANANNNPLSRLLAKEALSLLCGNIGAAVSNGHDGEARSAMLLGSYMAGQAFANSPVSAVHALAYPIGGGFHVPHGLSTALMLPHVMRFNQAADPLLYAELAVASFPNLASIAPEGRGEAFVQALDGLRQEIGLVGRLRDVGIGEDHLAGMARDAMQQQRLLVNNPRPLTEQDALDLYRAAW</sequence>
<dbReference type="FunFam" id="3.40.50.1970:FF:000003">
    <property type="entry name" value="Alcohol dehydrogenase, iron-containing"/>
    <property type="match status" value="1"/>
</dbReference>
<feature type="domain" description="Fe-containing alcohol dehydrogenase-like C-terminal" evidence="9">
    <location>
        <begin position="174"/>
        <end position="372"/>
    </location>
</feature>
<comment type="caution">
    <text evidence="10">The sequence shown here is derived from an EMBL/GenBank/DDBJ whole genome shotgun (WGS) entry which is preliminary data.</text>
</comment>
<dbReference type="Pfam" id="PF00465">
    <property type="entry name" value="Fe-ADH"/>
    <property type="match status" value="1"/>
</dbReference>
<dbReference type="InterPro" id="IPR001670">
    <property type="entry name" value="ADH_Fe/GldA"/>
</dbReference>
<evidence type="ECO:0000256" key="4">
    <source>
        <dbReference type="ARBA" id="ARBA00049164"/>
    </source>
</evidence>
<name>A0A927FX97_9HYPH</name>
<feature type="domain" description="Alcohol dehydrogenase iron-type/glycerol dehydrogenase GldA" evidence="8">
    <location>
        <begin position="3"/>
        <end position="163"/>
    </location>
</feature>
<dbReference type="GO" id="GO:0046872">
    <property type="term" value="F:metal ion binding"/>
    <property type="evidence" value="ECO:0007669"/>
    <property type="project" value="InterPro"/>
</dbReference>
<dbReference type="Gene3D" id="1.20.1090.10">
    <property type="entry name" value="Dehydroquinate synthase-like - alpha domain"/>
    <property type="match status" value="1"/>
</dbReference>
<dbReference type="PANTHER" id="PTHR11496">
    <property type="entry name" value="ALCOHOL DEHYDROGENASE"/>
    <property type="match status" value="1"/>
</dbReference>
<evidence type="ECO:0000256" key="7">
    <source>
        <dbReference type="ARBA" id="ARBA00076680"/>
    </source>
</evidence>
<evidence type="ECO:0000259" key="9">
    <source>
        <dbReference type="Pfam" id="PF25137"/>
    </source>
</evidence>
<evidence type="ECO:0000256" key="6">
    <source>
        <dbReference type="ARBA" id="ARBA00074848"/>
    </source>
</evidence>
<evidence type="ECO:0000259" key="8">
    <source>
        <dbReference type="Pfam" id="PF00465"/>
    </source>
</evidence>
<evidence type="ECO:0000256" key="2">
    <source>
        <dbReference type="ARBA" id="ARBA00007358"/>
    </source>
</evidence>
<dbReference type="InterPro" id="IPR056798">
    <property type="entry name" value="ADH_Fe_C"/>
</dbReference>
<evidence type="ECO:0000256" key="3">
    <source>
        <dbReference type="ARBA" id="ARBA00023002"/>
    </source>
</evidence>